<reference evidence="2 3" key="1">
    <citation type="submission" date="2020-03" db="EMBL/GenBank/DDBJ databases">
        <title>Draft Genome Sequence of Cudoniella acicularis.</title>
        <authorList>
            <person name="Buettner E."/>
            <person name="Kellner H."/>
        </authorList>
    </citation>
    <scope>NUCLEOTIDE SEQUENCE [LARGE SCALE GENOMIC DNA]</scope>
    <source>
        <strain evidence="2 3">DSM 108380</strain>
    </source>
</reference>
<organism evidence="2 3">
    <name type="scientific">Cudoniella acicularis</name>
    <dbReference type="NCBI Taxonomy" id="354080"/>
    <lineage>
        <taxon>Eukaryota</taxon>
        <taxon>Fungi</taxon>
        <taxon>Dikarya</taxon>
        <taxon>Ascomycota</taxon>
        <taxon>Pezizomycotina</taxon>
        <taxon>Leotiomycetes</taxon>
        <taxon>Helotiales</taxon>
        <taxon>Tricladiaceae</taxon>
        <taxon>Cudoniella</taxon>
    </lineage>
</organism>
<protein>
    <submittedName>
        <fullName evidence="2">Uncharacterized protein</fullName>
    </submittedName>
</protein>
<feature type="region of interest" description="Disordered" evidence="1">
    <location>
        <begin position="1"/>
        <end position="52"/>
    </location>
</feature>
<sequence length="69" mass="7738">MDHTEQNEVDIEQSPTSQWLQNIHQRGVFGGSSGTNASRASVVNSETQKTRPEHKYNTVRVVGKRLRCG</sequence>
<keyword evidence="3" id="KW-1185">Reference proteome</keyword>
<evidence type="ECO:0000256" key="1">
    <source>
        <dbReference type="SAM" id="MobiDB-lite"/>
    </source>
</evidence>
<evidence type="ECO:0000313" key="2">
    <source>
        <dbReference type="EMBL" id="KAF4633003.1"/>
    </source>
</evidence>
<dbReference type="EMBL" id="JAAMPI010000299">
    <property type="protein sequence ID" value="KAF4633003.1"/>
    <property type="molecule type" value="Genomic_DNA"/>
</dbReference>
<name>A0A8H4RPL4_9HELO</name>
<dbReference type="AlphaFoldDB" id="A0A8H4RPL4"/>
<feature type="compositionally biased region" description="Polar residues" evidence="1">
    <location>
        <begin position="13"/>
        <end position="24"/>
    </location>
</feature>
<accession>A0A8H4RPL4</accession>
<feature type="compositionally biased region" description="Polar residues" evidence="1">
    <location>
        <begin position="34"/>
        <end position="47"/>
    </location>
</feature>
<gene>
    <name evidence="2" type="ORF">G7Y89_g5129</name>
</gene>
<evidence type="ECO:0000313" key="3">
    <source>
        <dbReference type="Proteomes" id="UP000566819"/>
    </source>
</evidence>
<dbReference type="Proteomes" id="UP000566819">
    <property type="component" value="Unassembled WGS sequence"/>
</dbReference>
<proteinExistence type="predicted"/>
<comment type="caution">
    <text evidence="2">The sequence shown here is derived from an EMBL/GenBank/DDBJ whole genome shotgun (WGS) entry which is preliminary data.</text>
</comment>